<dbReference type="InterPro" id="IPR050466">
    <property type="entry name" value="Carboxylest/Gibb_receptor"/>
</dbReference>
<reference evidence="3 4" key="1">
    <citation type="journal article" date="2019" name="G3 (Bethesda)">
        <title>Sequencing of a Wild Apple (Malus baccata) Genome Unravels the Differences Between Cultivated and Wild Apple Species Regarding Disease Resistance and Cold Tolerance.</title>
        <authorList>
            <person name="Chen X."/>
        </authorList>
    </citation>
    <scope>NUCLEOTIDE SEQUENCE [LARGE SCALE GENOMIC DNA]</scope>
    <source>
        <strain evidence="4">cv. Shandingzi</strain>
        <tissue evidence="3">Leaves</tissue>
    </source>
</reference>
<name>A0A540N4T6_MALBA</name>
<dbReference type="EMBL" id="VIEB01000111">
    <property type="protein sequence ID" value="TQE06044.1"/>
    <property type="molecule type" value="Genomic_DNA"/>
</dbReference>
<organism evidence="3 4">
    <name type="scientific">Malus baccata</name>
    <name type="common">Siberian crab apple</name>
    <name type="synonym">Pyrus baccata</name>
    <dbReference type="NCBI Taxonomy" id="106549"/>
    <lineage>
        <taxon>Eukaryota</taxon>
        <taxon>Viridiplantae</taxon>
        <taxon>Streptophyta</taxon>
        <taxon>Embryophyta</taxon>
        <taxon>Tracheophyta</taxon>
        <taxon>Spermatophyta</taxon>
        <taxon>Magnoliopsida</taxon>
        <taxon>eudicotyledons</taxon>
        <taxon>Gunneridae</taxon>
        <taxon>Pentapetalae</taxon>
        <taxon>rosids</taxon>
        <taxon>fabids</taxon>
        <taxon>Rosales</taxon>
        <taxon>Rosaceae</taxon>
        <taxon>Amygdaloideae</taxon>
        <taxon>Maleae</taxon>
        <taxon>Malus</taxon>
    </lineage>
</organism>
<dbReference type="PANTHER" id="PTHR23024">
    <property type="entry name" value="ARYLACETAMIDE DEACETYLASE"/>
    <property type="match status" value="1"/>
</dbReference>
<evidence type="ECO:0000313" key="3">
    <source>
        <dbReference type="EMBL" id="TQE06044.1"/>
    </source>
</evidence>
<comment type="similarity">
    <text evidence="1">Belongs to the 'GDXG' lipolytic enzyme family.</text>
</comment>
<dbReference type="Gene3D" id="3.40.50.1820">
    <property type="entry name" value="alpha/beta hydrolase"/>
    <property type="match status" value="1"/>
</dbReference>
<dbReference type="Proteomes" id="UP000315295">
    <property type="component" value="Unassembled WGS sequence"/>
</dbReference>
<keyword evidence="4" id="KW-1185">Reference proteome</keyword>
<dbReference type="GO" id="GO:0016787">
    <property type="term" value="F:hydrolase activity"/>
    <property type="evidence" value="ECO:0007669"/>
    <property type="project" value="InterPro"/>
</dbReference>
<dbReference type="Pfam" id="PF07859">
    <property type="entry name" value="Abhydrolase_3"/>
    <property type="match status" value="1"/>
</dbReference>
<feature type="domain" description="Alpha/beta hydrolase fold-3" evidence="2">
    <location>
        <begin position="76"/>
        <end position="295"/>
    </location>
</feature>
<dbReference type="PANTHER" id="PTHR23024:SF577">
    <property type="entry name" value="CARBOXYLESTERASE 2-RELATED"/>
    <property type="match status" value="1"/>
</dbReference>
<dbReference type="SUPFAM" id="SSF53474">
    <property type="entry name" value="alpha/beta-Hydrolases"/>
    <property type="match status" value="1"/>
</dbReference>
<comment type="caution">
    <text evidence="3">The sequence shown here is derived from an EMBL/GenBank/DDBJ whole genome shotgun (WGS) entry which is preliminary data.</text>
</comment>
<accession>A0A540N4T6</accession>
<evidence type="ECO:0000259" key="2">
    <source>
        <dbReference type="Pfam" id="PF07859"/>
    </source>
</evidence>
<sequence length="318" mass="34895">MAATTSPEVLLEVFPYLRVLKDGTIDRLAGTQVAPPGLDPETGVLSKDIVILPQTGVSARLYRPITAKPGTKLPLVVYLHGGAFCISSAADPCYHTSLNNLVAEANAIAVSVNYRLAPEYPLPTAYEDCWAALNWVFNCGEDRDSWVKDDVDFGRVFLVGDSAGANIAHHLALRIKDSDPDPKLKIAGIGMVNPYFWGKEPIGGEVGDLVRKSMVDTWWNFVCPSEKGGDDPLINPFLDGAPGLEGLACGKVLVMVAEKDILRDRGRLYYEELVKSKWGGRKELIETQGEDHDFHIFNPNCDKAKILIRDLGKFINQD</sequence>
<evidence type="ECO:0000313" key="4">
    <source>
        <dbReference type="Proteomes" id="UP000315295"/>
    </source>
</evidence>
<gene>
    <name evidence="3" type="ORF">C1H46_008354</name>
</gene>
<dbReference type="InterPro" id="IPR013094">
    <property type="entry name" value="AB_hydrolase_3"/>
</dbReference>
<proteinExistence type="inferred from homology"/>
<dbReference type="STRING" id="106549.A0A540N4T6"/>
<evidence type="ECO:0000256" key="1">
    <source>
        <dbReference type="ARBA" id="ARBA00010515"/>
    </source>
</evidence>
<dbReference type="InterPro" id="IPR029058">
    <property type="entry name" value="AB_hydrolase_fold"/>
</dbReference>
<dbReference type="AlphaFoldDB" id="A0A540N4T6"/>
<protein>
    <recommendedName>
        <fullName evidence="2">Alpha/beta hydrolase fold-3 domain-containing protein</fullName>
    </recommendedName>
</protein>
<dbReference type="ESTHER" id="9rosa-CXE3">
    <property type="family name" value="Plant_carboxylesterase"/>
</dbReference>